<dbReference type="NCBIfam" id="TIGR02937">
    <property type="entry name" value="sigma70-ECF"/>
    <property type="match status" value="1"/>
</dbReference>
<proteinExistence type="inferred from homology"/>
<sequence>MTTAVPPAAAPPWQRPVPPQRPAPRWRFPQALRARFLLRTRAGAPPAAPSAGDLDRTQPRSTPGTPPGIEELYHHRRLSLVRLAVLLVDDVPTAEDVVQDAFTALFRRHGHRLASLDDPEAYLRTCVINAARSVLRRRRTVRSHTPAPEEHAPAPEEDVLLHEDHREVLAALDTLTRRQREVLVLRYWSHLTEAEIAATLGLSRGAVKSTASRALVALGRRLEGLQ</sequence>
<dbReference type="InterPro" id="IPR039425">
    <property type="entry name" value="RNA_pol_sigma-70-like"/>
</dbReference>
<dbReference type="InterPro" id="IPR007627">
    <property type="entry name" value="RNA_pol_sigma70_r2"/>
</dbReference>
<feature type="compositionally biased region" description="Pro residues" evidence="6">
    <location>
        <begin position="8"/>
        <end position="22"/>
    </location>
</feature>
<keyword evidence="10" id="KW-1185">Reference proteome</keyword>
<dbReference type="STRING" id="1355015.LK06_001325"/>
<keyword evidence="3" id="KW-0731">Sigma factor</keyword>
<feature type="compositionally biased region" description="Low complexity" evidence="6">
    <location>
        <begin position="43"/>
        <end position="52"/>
    </location>
</feature>
<protein>
    <submittedName>
        <fullName evidence="9">SigE family RNA polymerase sigma factor</fullName>
    </submittedName>
</protein>
<evidence type="ECO:0000256" key="2">
    <source>
        <dbReference type="ARBA" id="ARBA00023015"/>
    </source>
</evidence>
<dbReference type="Gene3D" id="1.10.1740.10">
    <property type="match status" value="1"/>
</dbReference>
<dbReference type="Gene3D" id="1.10.10.10">
    <property type="entry name" value="Winged helix-like DNA-binding domain superfamily/Winged helix DNA-binding domain"/>
    <property type="match status" value="1"/>
</dbReference>
<dbReference type="GO" id="GO:0006352">
    <property type="term" value="P:DNA-templated transcription initiation"/>
    <property type="evidence" value="ECO:0007669"/>
    <property type="project" value="InterPro"/>
</dbReference>
<evidence type="ECO:0000256" key="6">
    <source>
        <dbReference type="SAM" id="MobiDB-lite"/>
    </source>
</evidence>
<dbReference type="GO" id="GO:0003677">
    <property type="term" value="F:DNA binding"/>
    <property type="evidence" value="ECO:0007669"/>
    <property type="project" value="UniProtKB-KW"/>
</dbReference>
<dbReference type="CDD" id="cd06171">
    <property type="entry name" value="Sigma70_r4"/>
    <property type="match status" value="1"/>
</dbReference>
<feature type="region of interest" description="Disordered" evidence="6">
    <location>
        <begin position="1"/>
        <end position="26"/>
    </location>
</feature>
<evidence type="ECO:0000256" key="3">
    <source>
        <dbReference type="ARBA" id="ARBA00023082"/>
    </source>
</evidence>
<dbReference type="AlphaFoldDB" id="A0A221NTB2"/>
<keyword evidence="4" id="KW-0238">DNA-binding</keyword>
<dbReference type="InterPro" id="IPR013249">
    <property type="entry name" value="RNA_pol_sigma70_r4_t2"/>
</dbReference>
<dbReference type="RefSeq" id="WP_043435049.1">
    <property type="nucleotide sequence ID" value="NZ_CP021080.1"/>
</dbReference>
<evidence type="ECO:0000259" key="7">
    <source>
        <dbReference type="Pfam" id="PF04542"/>
    </source>
</evidence>
<dbReference type="InterPro" id="IPR036388">
    <property type="entry name" value="WH-like_DNA-bd_sf"/>
</dbReference>
<keyword evidence="5" id="KW-0804">Transcription</keyword>
<dbReference type="NCBIfam" id="TIGR02983">
    <property type="entry name" value="SigE-fam_strep"/>
    <property type="match status" value="1"/>
</dbReference>
<evidence type="ECO:0000256" key="5">
    <source>
        <dbReference type="ARBA" id="ARBA00023163"/>
    </source>
</evidence>
<feature type="domain" description="RNA polymerase sigma-70 region 2" evidence="7">
    <location>
        <begin position="73"/>
        <end position="139"/>
    </location>
</feature>
<feature type="region of interest" description="Disordered" evidence="6">
    <location>
        <begin position="43"/>
        <end position="70"/>
    </location>
</feature>
<dbReference type="InterPro" id="IPR014284">
    <property type="entry name" value="RNA_pol_sigma-70_dom"/>
</dbReference>
<dbReference type="KEGG" id="splu:LK06_001325"/>
<comment type="similarity">
    <text evidence="1">Belongs to the sigma-70 factor family. ECF subfamily.</text>
</comment>
<evidence type="ECO:0000256" key="4">
    <source>
        <dbReference type="ARBA" id="ARBA00023125"/>
    </source>
</evidence>
<dbReference type="InterPro" id="IPR014325">
    <property type="entry name" value="RNA_pol_sigma-E_actinobac"/>
</dbReference>
<dbReference type="EMBL" id="CP022433">
    <property type="protein sequence ID" value="ASN23066.1"/>
    <property type="molecule type" value="Genomic_DNA"/>
</dbReference>
<dbReference type="Pfam" id="PF08281">
    <property type="entry name" value="Sigma70_r4_2"/>
    <property type="match status" value="1"/>
</dbReference>
<evidence type="ECO:0000256" key="1">
    <source>
        <dbReference type="ARBA" id="ARBA00010641"/>
    </source>
</evidence>
<evidence type="ECO:0000313" key="9">
    <source>
        <dbReference type="EMBL" id="ASN23066.1"/>
    </source>
</evidence>
<dbReference type="PANTHER" id="PTHR43133:SF50">
    <property type="entry name" value="ECF RNA POLYMERASE SIGMA FACTOR SIGM"/>
    <property type="match status" value="1"/>
</dbReference>
<accession>A0A221NTB2</accession>
<reference evidence="9 10" key="1">
    <citation type="submission" date="2017-07" db="EMBL/GenBank/DDBJ databases">
        <title>Genome sequence of Streptomyces pluripotens MUSC 137T.</title>
        <authorList>
            <person name="Ser H.-L."/>
            <person name="Lee L.-H."/>
        </authorList>
    </citation>
    <scope>NUCLEOTIDE SEQUENCE [LARGE SCALE GENOMIC DNA]</scope>
    <source>
        <strain evidence="9 10">MUSC 137</strain>
    </source>
</reference>
<evidence type="ECO:0000259" key="8">
    <source>
        <dbReference type="Pfam" id="PF08281"/>
    </source>
</evidence>
<evidence type="ECO:0000313" key="10">
    <source>
        <dbReference type="Proteomes" id="UP000031501"/>
    </source>
</evidence>
<dbReference type="Proteomes" id="UP000031501">
    <property type="component" value="Chromosome"/>
</dbReference>
<dbReference type="OrthoDB" id="3294528at2"/>
<name>A0A221NTB2_9ACTN</name>
<keyword evidence="2" id="KW-0805">Transcription regulation</keyword>
<feature type="domain" description="RNA polymerase sigma factor 70 region 4 type 2" evidence="8">
    <location>
        <begin position="166"/>
        <end position="218"/>
    </location>
</feature>
<dbReference type="SUPFAM" id="SSF88946">
    <property type="entry name" value="Sigma2 domain of RNA polymerase sigma factors"/>
    <property type="match status" value="1"/>
</dbReference>
<dbReference type="SUPFAM" id="SSF88659">
    <property type="entry name" value="Sigma3 and sigma4 domains of RNA polymerase sigma factors"/>
    <property type="match status" value="1"/>
</dbReference>
<dbReference type="PANTHER" id="PTHR43133">
    <property type="entry name" value="RNA POLYMERASE ECF-TYPE SIGMA FACTO"/>
    <property type="match status" value="1"/>
</dbReference>
<dbReference type="InterPro" id="IPR013324">
    <property type="entry name" value="RNA_pol_sigma_r3/r4-like"/>
</dbReference>
<dbReference type="InterPro" id="IPR013325">
    <property type="entry name" value="RNA_pol_sigma_r2"/>
</dbReference>
<dbReference type="Pfam" id="PF04542">
    <property type="entry name" value="Sigma70_r2"/>
    <property type="match status" value="1"/>
</dbReference>
<dbReference type="GO" id="GO:0016987">
    <property type="term" value="F:sigma factor activity"/>
    <property type="evidence" value="ECO:0007669"/>
    <property type="project" value="UniProtKB-KW"/>
</dbReference>
<organism evidence="9 10">
    <name type="scientific">Streptomyces pluripotens</name>
    <dbReference type="NCBI Taxonomy" id="1355015"/>
    <lineage>
        <taxon>Bacteria</taxon>
        <taxon>Bacillati</taxon>
        <taxon>Actinomycetota</taxon>
        <taxon>Actinomycetes</taxon>
        <taxon>Kitasatosporales</taxon>
        <taxon>Streptomycetaceae</taxon>
        <taxon>Streptomyces</taxon>
    </lineage>
</organism>
<gene>
    <name evidence="9" type="ORF">LK07_02415</name>
</gene>